<keyword evidence="4" id="KW-0479">Metal-binding</keyword>
<keyword evidence="8" id="KW-0482">Metalloprotease</keyword>
<evidence type="ECO:0000256" key="6">
    <source>
        <dbReference type="ARBA" id="ARBA00022833"/>
    </source>
</evidence>
<evidence type="ECO:0000259" key="9">
    <source>
        <dbReference type="Pfam" id="PF07687"/>
    </source>
</evidence>
<keyword evidence="3" id="KW-0645">Protease</keyword>
<dbReference type="Gene3D" id="3.30.70.360">
    <property type="match status" value="2"/>
</dbReference>
<dbReference type="InterPro" id="IPR036264">
    <property type="entry name" value="Bact_exopeptidase_dim_dom"/>
</dbReference>
<evidence type="ECO:0000313" key="10">
    <source>
        <dbReference type="EMBL" id="MBN7774293.1"/>
    </source>
</evidence>
<dbReference type="InterPro" id="IPR011650">
    <property type="entry name" value="Peptidase_M20_dimer"/>
</dbReference>
<dbReference type="EMBL" id="JAFJZZ010000008">
    <property type="protein sequence ID" value="MBN7774293.1"/>
    <property type="molecule type" value="Genomic_DNA"/>
</dbReference>
<dbReference type="SUPFAM" id="SSF53187">
    <property type="entry name" value="Zn-dependent exopeptidases"/>
    <property type="match status" value="1"/>
</dbReference>
<evidence type="ECO:0000256" key="1">
    <source>
        <dbReference type="ARBA" id="ARBA00001947"/>
    </source>
</evidence>
<dbReference type="CDD" id="cd03888">
    <property type="entry name" value="M20_PepV"/>
    <property type="match status" value="1"/>
</dbReference>
<sequence length="490" mass="54181">MEYLNRIDEYEEEMIQMLQELVAIKSVEDKPLPNAPFGKGVAEAFAYMLKKAEEDGFETENIDHYGGHIEFGGYLTDEAGDIIATSDEIMGIIGHLDVVPEGTDWMFDPYSGQVVDGKIYGRGTFDDKGPIVAAYYAMKALKESGIIPAKKVRLILGLDEETNWKGMDYYLSKVKPPTFGFTPDAEYPAIHGEKGILVFDLAKKLGKTINKGLELRSLKGGNAANMVADNARAVLRADKMEVYEKVKELAAQYRNENCSAEGQRAYGARLNCKGIGKSLEVTVQGISSHGARPEEGLNAITVLMDFLSRLDIINDDVNEFVEFYNNHIGFELDGASMGCGLSDEPSGKLVFNVGKIDLDHEAVRLTINIRYPVTFKEEAVYESMMPVINKYNMGVIKGKGQDPIYIPADDPMIQTLMAVYKEHTGDFESKPIVIGGGTYARAAKNIIAFGSVFPGEPSLAHQKNEYIEIEKLVLNAKIFADAIFRLTKEI</sequence>
<accession>A0A939DBL3</accession>
<keyword evidence="6" id="KW-0862">Zinc</keyword>
<dbReference type="InterPro" id="IPR010964">
    <property type="entry name" value="M20A_pepV-rel"/>
</dbReference>
<dbReference type="InterPro" id="IPR050072">
    <property type="entry name" value="Peptidase_M20A"/>
</dbReference>
<dbReference type="NCBIfam" id="TIGR01887">
    <property type="entry name" value="dipeptidaselike"/>
    <property type="match status" value="1"/>
</dbReference>
<dbReference type="GO" id="GO:0008777">
    <property type="term" value="F:acetylornithine deacetylase activity"/>
    <property type="evidence" value="ECO:0007669"/>
    <property type="project" value="TreeGrafter"/>
</dbReference>
<dbReference type="GO" id="GO:0006526">
    <property type="term" value="P:L-arginine biosynthetic process"/>
    <property type="evidence" value="ECO:0007669"/>
    <property type="project" value="TreeGrafter"/>
</dbReference>
<dbReference type="GO" id="GO:0006508">
    <property type="term" value="P:proteolysis"/>
    <property type="evidence" value="ECO:0007669"/>
    <property type="project" value="UniProtKB-KW"/>
</dbReference>
<dbReference type="Pfam" id="PF01546">
    <property type="entry name" value="Peptidase_M20"/>
    <property type="match status" value="1"/>
</dbReference>
<keyword evidence="5" id="KW-0378">Hydrolase</keyword>
<dbReference type="PANTHER" id="PTHR43808">
    <property type="entry name" value="ACETYLORNITHINE DEACETYLASE"/>
    <property type="match status" value="1"/>
</dbReference>
<comment type="caution">
    <text evidence="10">The sequence shown here is derived from an EMBL/GenBank/DDBJ whole genome shotgun (WGS) entry which is preliminary data.</text>
</comment>
<evidence type="ECO:0000256" key="2">
    <source>
        <dbReference type="ARBA" id="ARBA00006247"/>
    </source>
</evidence>
<evidence type="ECO:0000256" key="7">
    <source>
        <dbReference type="ARBA" id="ARBA00022997"/>
    </source>
</evidence>
<dbReference type="GO" id="GO:0008270">
    <property type="term" value="F:zinc ion binding"/>
    <property type="evidence" value="ECO:0007669"/>
    <property type="project" value="InterPro"/>
</dbReference>
<protein>
    <submittedName>
        <fullName evidence="10">Dipeptidase PepV</fullName>
    </submittedName>
</protein>
<comment type="similarity">
    <text evidence="2">Belongs to the peptidase M20A family.</text>
</comment>
<dbReference type="AlphaFoldDB" id="A0A939DBL3"/>
<dbReference type="SUPFAM" id="SSF55031">
    <property type="entry name" value="Bacterial exopeptidase dimerisation domain"/>
    <property type="match status" value="1"/>
</dbReference>
<dbReference type="Pfam" id="PF07687">
    <property type="entry name" value="M20_dimer"/>
    <property type="match status" value="1"/>
</dbReference>
<evidence type="ECO:0000313" key="11">
    <source>
        <dbReference type="Proteomes" id="UP000664545"/>
    </source>
</evidence>
<evidence type="ECO:0000256" key="4">
    <source>
        <dbReference type="ARBA" id="ARBA00022723"/>
    </source>
</evidence>
<feature type="domain" description="Peptidase M20 dimerisation" evidence="9">
    <location>
        <begin position="278"/>
        <end position="357"/>
    </location>
</feature>
<dbReference type="Proteomes" id="UP000664545">
    <property type="component" value="Unassembled WGS sequence"/>
</dbReference>
<comment type="cofactor">
    <cofactor evidence="1">
        <name>Zn(2+)</name>
        <dbReference type="ChEBI" id="CHEBI:29105"/>
    </cofactor>
</comment>
<evidence type="ECO:0000256" key="8">
    <source>
        <dbReference type="ARBA" id="ARBA00023049"/>
    </source>
</evidence>
<evidence type="ECO:0000256" key="5">
    <source>
        <dbReference type="ARBA" id="ARBA00022801"/>
    </source>
</evidence>
<evidence type="ECO:0000256" key="3">
    <source>
        <dbReference type="ARBA" id="ARBA00022670"/>
    </source>
</evidence>
<dbReference type="GO" id="GO:0016805">
    <property type="term" value="F:dipeptidase activity"/>
    <property type="evidence" value="ECO:0007669"/>
    <property type="project" value="UniProtKB-KW"/>
</dbReference>
<dbReference type="Gene3D" id="3.40.630.10">
    <property type="entry name" value="Zn peptidases"/>
    <property type="match status" value="1"/>
</dbReference>
<dbReference type="NCBIfam" id="NF005591">
    <property type="entry name" value="PRK07318.1"/>
    <property type="match status" value="1"/>
</dbReference>
<organism evidence="10 11">
    <name type="scientific">Clostridium aminobutyricum</name>
    <dbReference type="NCBI Taxonomy" id="33953"/>
    <lineage>
        <taxon>Bacteria</taxon>
        <taxon>Bacillati</taxon>
        <taxon>Bacillota</taxon>
        <taxon>Clostridia</taxon>
        <taxon>Eubacteriales</taxon>
        <taxon>Clostridiaceae</taxon>
        <taxon>Clostridium</taxon>
    </lineage>
</organism>
<keyword evidence="7" id="KW-0224">Dipeptidase</keyword>
<dbReference type="RefSeq" id="WP_206583135.1">
    <property type="nucleotide sequence ID" value="NZ_JAFJZZ010000008.1"/>
</dbReference>
<dbReference type="InterPro" id="IPR002933">
    <property type="entry name" value="Peptidase_M20"/>
</dbReference>
<dbReference type="GO" id="GO:0008237">
    <property type="term" value="F:metallopeptidase activity"/>
    <property type="evidence" value="ECO:0007669"/>
    <property type="project" value="UniProtKB-KW"/>
</dbReference>
<dbReference type="PANTHER" id="PTHR43808:SF31">
    <property type="entry name" value="N-ACETYL-L-CITRULLINE DEACETYLASE"/>
    <property type="match status" value="1"/>
</dbReference>
<name>A0A939DBL3_CLOAM</name>
<proteinExistence type="inferred from homology"/>
<keyword evidence="11" id="KW-1185">Reference proteome</keyword>
<reference evidence="10" key="1">
    <citation type="submission" date="2021-02" db="EMBL/GenBank/DDBJ databases">
        <title>Abyssanaerobacter marinus gen.nov., sp., nov, anaerobic bacterium isolated from the Onnuri vent field of Indian Ocean and suggestion of Mogibacteriaceae fam. nov., and proposal of reclassification of ambiguous this family's genus member.</title>
        <authorList>
            <person name="Kim Y.J."/>
            <person name="Yang J.-A."/>
        </authorList>
    </citation>
    <scope>NUCLEOTIDE SEQUENCE</scope>
    <source>
        <strain evidence="10">DSM 2634</strain>
    </source>
</reference>
<gene>
    <name evidence="10" type="primary">pepV</name>
    <name evidence="10" type="ORF">JYB65_13085</name>
</gene>